<organism evidence="1 2">
    <name type="scientific">Amycolatopsis rubida</name>
    <dbReference type="NCBI Taxonomy" id="112413"/>
    <lineage>
        <taxon>Bacteria</taxon>
        <taxon>Bacillati</taxon>
        <taxon>Actinomycetota</taxon>
        <taxon>Actinomycetes</taxon>
        <taxon>Pseudonocardiales</taxon>
        <taxon>Pseudonocardiaceae</taxon>
        <taxon>Amycolatopsis</taxon>
    </lineage>
</organism>
<dbReference type="OrthoDB" id="3627899at2"/>
<gene>
    <name evidence="1" type="ORF">SAMN05421854_11796</name>
</gene>
<dbReference type="InterPro" id="IPR048152">
    <property type="entry name" value="AMED_5909-like"/>
</dbReference>
<dbReference type="EMBL" id="FOWC01000017">
    <property type="protein sequence ID" value="SFQ63584.1"/>
    <property type="molecule type" value="Genomic_DNA"/>
</dbReference>
<accession>A0A1I6A4D1</accession>
<dbReference type="AlphaFoldDB" id="A0A1I6A4D1"/>
<dbReference type="RefSeq" id="WP_093576628.1">
    <property type="nucleotide sequence ID" value="NZ_FOWC01000017.1"/>
</dbReference>
<evidence type="ECO:0000313" key="2">
    <source>
        <dbReference type="Proteomes" id="UP000199137"/>
    </source>
</evidence>
<name>A0A1I6A4D1_9PSEU</name>
<sequence>MKDVDAVTTLEDARSEARRLDPGEGAALPERIGWMRHVAQLYKNVSATDLDHRYEASVMFGQQRAAIARLTRRPEYAEDYD</sequence>
<dbReference type="Proteomes" id="UP000199137">
    <property type="component" value="Unassembled WGS sequence"/>
</dbReference>
<evidence type="ECO:0000313" key="1">
    <source>
        <dbReference type="EMBL" id="SFQ63584.1"/>
    </source>
</evidence>
<proteinExistence type="predicted"/>
<protein>
    <submittedName>
        <fullName evidence="1">Uncharacterized protein</fullName>
    </submittedName>
</protein>
<reference evidence="1 2" key="1">
    <citation type="submission" date="2016-10" db="EMBL/GenBank/DDBJ databases">
        <authorList>
            <person name="de Groot N.N."/>
        </authorList>
    </citation>
    <scope>NUCLEOTIDE SEQUENCE [LARGE SCALE GENOMIC DNA]</scope>
    <source>
        <strain evidence="1 2">DSM 44637</strain>
    </source>
</reference>
<dbReference type="STRING" id="112413.SAMN05421854_11796"/>
<dbReference type="NCBIfam" id="NF041510">
    <property type="entry name" value="AMED_5909_fam"/>
    <property type="match status" value="1"/>
</dbReference>